<dbReference type="EMBL" id="NBSK02000005">
    <property type="protein sequence ID" value="KAJ0205916.1"/>
    <property type="molecule type" value="Genomic_DNA"/>
</dbReference>
<proteinExistence type="predicted"/>
<dbReference type="Proteomes" id="UP000235145">
    <property type="component" value="Unassembled WGS sequence"/>
</dbReference>
<name>A0A9R1VJP7_LACSA</name>
<organism evidence="1 2">
    <name type="scientific">Lactuca sativa</name>
    <name type="common">Garden lettuce</name>
    <dbReference type="NCBI Taxonomy" id="4236"/>
    <lineage>
        <taxon>Eukaryota</taxon>
        <taxon>Viridiplantae</taxon>
        <taxon>Streptophyta</taxon>
        <taxon>Embryophyta</taxon>
        <taxon>Tracheophyta</taxon>
        <taxon>Spermatophyta</taxon>
        <taxon>Magnoliopsida</taxon>
        <taxon>eudicotyledons</taxon>
        <taxon>Gunneridae</taxon>
        <taxon>Pentapetalae</taxon>
        <taxon>asterids</taxon>
        <taxon>campanulids</taxon>
        <taxon>Asterales</taxon>
        <taxon>Asteraceae</taxon>
        <taxon>Cichorioideae</taxon>
        <taxon>Cichorieae</taxon>
        <taxon>Lactucinae</taxon>
        <taxon>Lactuca</taxon>
    </lineage>
</organism>
<accession>A0A9R1VJP7</accession>
<reference evidence="1 2" key="1">
    <citation type="journal article" date="2017" name="Nat. Commun.">
        <title>Genome assembly with in vitro proximity ligation data and whole-genome triplication in lettuce.</title>
        <authorList>
            <person name="Reyes-Chin-Wo S."/>
            <person name="Wang Z."/>
            <person name="Yang X."/>
            <person name="Kozik A."/>
            <person name="Arikit S."/>
            <person name="Song C."/>
            <person name="Xia L."/>
            <person name="Froenicke L."/>
            <person name="Lavelle D.O."/>
            <person name="Truco M.J."/>
            <person name="Xia R."/>
            <person name="Zhu S."/>
            <person name="Xu C."/>
            <person name="Xu H."/>
            <person name="Xu X."/>
            <person name="Cox K."/>
            <person name="Korf I."/>
            <person name="Meyers B.C."/>
            <person name="Michelmore R.W."/>
        </authorList>
    </citation>
    <scope>NUCLEOTIDE SEQUENCE [LARGE SCALE GENOMIC DNA]</scope>
    <source>
        <strain evidence="2">cv. Salinas</strain>
        <tissue evidence="1">Seedlings</tissue>
    </source>
</reference>
<sequence length="91" mass="9930">MCSVQENTVSVHDDNLEVVDLEALIPSSSTGKRPIEITATTNSLDWSSLKDGGVTLIKLLTSSSSYRIQTQLHLIIESLINIESLNSTIML</sequence>
<protein>
    <submittedName>
        <fullName evidence="1">Uncharacterized protein</fullName>
    </submittedName>
</protein>
<gene>
    <name evidence="1" type="ORF">LSAT_V11C500282810</name>
</gene>
<evidence type="ECO:0000313" key="1">
    <source>
        <dbReference type="EMBL" id="KAJ0205916.1"/>
    </source>
</evidence>
<comment type="caution">
    <text evidence="1">The sequence shown here is derived from an EMBL/GenBank/DDBJ whole genome shotgun (WGS) entry which is preliminary data.</text>
</comment>
<dbReference type="AlphaFoldDB" id="A0A9R1VJP7"/>
<evidence type="ECO:0000313" key="2">
    <source>
        <dbReference type="Proteomes" id="UP000235145"/>
    </source>
</evidence>
<keyword evidence="2" id="KW-1185">Reference proteome</keyword>